<dbReference type="Pfam" id="PF06114">
    <property type="entry name" value="Peptidase_M78"/>
    <property type="match status" value="1"/>
</dbReference>
<evidence type="ECO:0000313" key="2">
    <source>
        <dbReference type="EMBL" id="KRM28997.1"/>
    </source>
</evidence>
<dbReference type="PANTHER" id="PTHR43236:SF2">
    <property type="entry name" value="BLL0069 PROTEIN"/>
    <property type="match status" value="1"/>
</dbReference>
<dbReference type="InterPro" id="IPR010359">
    <property type="entry name" value="IrrE_HExxH"/>
</dbReference>
<reference evidence="2 3" key="1">
    <citation type="journal article" date="2015" name="Genome Announc.">
        <title>Expanding the biotechnology potential of lactobacilli through comparative genomics of 213 strains and associated genera.</title>
        <authorList>
            <person name="Sun Z."/>
            <person name="Harris H.M."/>
            <person name="McCann A."/>
            <person name="Guo C."/>
            <person name="Argimon S."/>
            <person name="Zhang W."/>
            <person name="Yang X."/>
            <person name="Jeffery I.B."/>
            <person name="Cooney J.C."/>
            <person name="Kagawa T.F."/>
            <person name="Liu W."/>
            <person name="Song Y."/>
            <person name="Salvetti E."/>
            <person name="Wrobel A."/>
            <person name="Rasinkangas P."/>
            <person name="Parkhill J."/>
            <person name="Rea M.C."/>
            <person name="O'Sullivan O."/>
            <person name="Ritari J."/>
            <person name="Douillard F.P."/>
            <person name="Paul Ross R."/>
            <person name="Yang R."/>
            <person name="Briner A.E."/>
            <person name="Felis G.E."/>
            <person name="de Vos W.M."/>
            <person name="Barrangou R."/>
            <person name="Klaenhammer T.R."/>
            <person name="Caufield P.W."/>
            <person name="Cui Y."/>
            <person name="Zhang H."/>
            <person name="O'Toole P.W."/>
        </authorList>
    </citation>
    <scope>NUCLEOTIDE SEQUENCE [LARGE SCALE GENOMIC DNA]</scope>
    <source>
        <strain evidence="2 3">DSM 16991</strain>
    </source>
</reference>
<dbReference type="AlphaFoldDB" id="A0A0R1XHV7"/>
<protein>
    <recommendedName>
        <fullName evidence="1">IrrE N-terminal-like domain-containing protein</fullName>
    </recommendedName>
</protein>
<name>A0A0R1XHV7_9LACO</name>
<dbReference type="eggNOG" id="COG2856">
    <property type="taxonomic scope" value="Bacteria"/>
</dbReference>
<feature type="domain" description="IrrE N-terminal-like" evidence="1">
    <location>
        <begin position="204"/>
        <end position="294"/>
    </location>
</feature>
<comment type="caution">
    <text evidence="2">The sequence shown here is derived from an EMBL/GenBank/DDBJ whole genome shotgun (WGS) entry which is preliminary data.</text>
</comment>
<proteinExistence type="predicted"/>
<gene>
    <name evidence="2" type="ORF">FC91_GL001160</name>
</gene>
<dbReference type="PANTHER" id="PTHR43236">
    <property type="entry name" value="ANTITOXIN HIGA1"/>
    <property type="match status" value="1"/>
</dbReference>
<dbReference type="InterPro" id="IPR052345">
    <property type="entry name" value="Rad_response_metalloprotease"/>
</dbReference>
<evidence type="ECO:0000259" key="1">
    <source>
        <dbReference type="Pfam" id="PF06114"/>
    </source>
</evidence>
<dbReference type="Proteomes" id="UP000050949">
    <property type="component" value="Unassembled WGS sequence"/>
</dbReference>
<organism evidence="2 3">
    <name type="scientific">Schleiferilactobacillus harbinensis DSM 16991</name>
    <dbReference type="NCBI Taxonomy" id="1122147"/>
    <lineage>
        <taxon>Bacteria</taxon>
        <taxon>Bacillati</taxon>
        <taxon>Bacillota</taxon>
        <taxon>Bacilli</taxon>
        <taxon>Lactobacillales</taxon>
        <taxon>Lactobacillaceae</taxon>
        <taxon>Schleiferilactobacillus</taxon>
    </lineage>
</organism>
<evidence type="ECO:0000313" key="3">
    <source>
        <dbReference type="Proteomes" id="UP000050949"/>
    </source>
</evidence>
<dbReference type="EMBL" id="AZFW01000020">
    <property type="protein sequence ID" value="KRM28997.1"/>
    <property type="molecule type" value="Genomic_DNA"/>
</dbReference>
<dbReference type="PATRIC" id="fig|1122147.4.peg.1199"/>
<sequence>MKPRKTGGEMMTEIRVDVRRELIDWAFEITDLPPESQHKALQDTKWLQENFTHYLQPTVKQLGTFATRLHVPFGDLLLDKPPKLEDIRLAFRTQENAPAQVSLTVRDVIYEMQRKQAWFKENSQIATHKLAFIGNAAVSDANETLKVVNRYLVLTHFSSPRDLFKDLRNQLSEIGILVMQKGGAGLGTNRPIEISELRAFVLLDDYAPLIFINQKDSYTARIFSLIHEFIHILHGTDELLSGNDRDIVEERHINKVVAAFLMPALEFKMHFDSNNIDRTARYFGVSPQAVAIRAQSLRLINSTDDVNYMPPVVPPKSSGGDPYNTALSYNDRRYMSALVAAQENGTVLPTEAASLIGIIYKMLDRTIEIFNEREEAS</sequence>
<accession>A0A0R1XHV7</accession>